<organism evidence="1 2">
    <name type="scientific">Paenibacillus glucanolyticus</name>
    <dbReference type="NCBI Taxonomy" id="59843"/>
    <lineage>
        <taxon>Bacteria</taxon>
        <taxon>Bacillati</taxon>
        <taxon>Bacillota</taxon>
        <taxon>Bacilli</taxon>
        <taxon>Bacillales</taxon>
        <taxon>Paenibacillaceae</taxon>
        <taxon>Paenibacillus</taxon>
    </lineage>
</organism>
<accession>A0A163JDK8</accession>
<dbReference type="GO" id="GO:0003913">
    <property type="term" value="F:DNA photolyase activity"/>
    <property type="evidence" value="ECO:0007669"/>
    <property type="project" value="InterPro"/>
</dbReference>
<dbReference type="FunFam" id="3.40.50.12110:FF:000001">
    <property type="entry name" value="Spore photoproduct lyase"/>
    <property type="match status" value="1"/>
</dbReference>
<reference evidence="1" key="1">
    <citation type="journal article" date="2016" name="Genome Announc.">
        <title>Draft genomes of two strains of Paenibacillus glucanolyticus with capability to degrade lignocellulose.</title>
        <authorList>
            <person name="Mathews S.L."/>
            <person name="Pawlak J."/>
            <person name="Grunden A.M."/>
        </authorList>
    </citation>
    <scope>NUCLEOTIDE SEQUENCE [LARGE SCALE GENOMIC DNA]</scope>
    <source>
        <strain evidence="1">SLM1</strain>
    </source>
</reference>
<dbReference type="SUPFAM" id="SSF102114">
    <property type="entry name" value="Radical SAM enzymes"/>
    <property type="match status" value="1"/>
</dbReference>
<dbReference type="SFLD" id="SFLDF00292">
    <property type="entry name" value="spore_photoproduct_lyase_1"/>
    <property type="match status" value="1"/>
</dbReference>
<dbReference type="Gene3D" id="3.80.30.30">
    <property type="match status" value="1"/>
</dbReference>
<sequence length="346" mass="40159">MGGIQLERFDPELVFFEPAALEYPLGKKLHAWFEELGTPIKLTTSHNRVTGIPGETETEKYRNAKRTLVVGIRKTLEFDTSKPSAEYAIPLTTGCAGHCHYCYLQTTMSSKPYVRIYVNLDEILDRAKQYITERSPEITRFEAACTGDPVSLEHLTGALAYYIEFMAKQEHGRLRFVTKFANIDSLLNVEHGGHTRVRFSINSDYVIRYFEPGTSSFEERIEAAGKIAEAGYPLGFIIAPIVKYDGWQEGYWHLLEKLHERLSHVEVKDLTFELIQHRFTKTAKNTILKRYPKTKLDMEEEDRQLKWGRYGKFKYVYKAETVEEFQQLFEKGIKEYFPKAEIAYFV</sequence>
<dbReference type="InterPro" id="IPR049539">
    <property type="entry name" value="SPL"/>
</dbReference>
<proteinExistence type="predicted"/>
<gene>
    <name evidence="1" type="ORF">AWU65_11675</name>
</gene>
<dbReference type="Gene3D" id="3.40.50.12110">
    <property type="match status" value="1"/>
</dbReference>
<name>A0A163JDK8_9BACL</name>
<dbReference type="STRING" id="59843.A3958_11195"/>
<dbReference type="PANTHER" id="PTHR37822">
    <property type="entry name" value="SPORE PHOTOPRODUCT LYASE-RELATED"/>
    <property type="match status" value="1"/>
</dbReference>
<comment type="caution">
    <text evidence="1">The sequence shown here is derived from an EMBL/GenBank/DDBJ whole genome shotgun (WGS) entry which is preliminary data.</text>
</comment>
<dbReference type="CDD" id="cd01335">
    <property type="entry name" value="Radical_SAM"/>
    <property type="match status" value="1"/>
</dbReference>
<dbReference type="SFLD" id="SFLDS00029">
    <property type="entry name" value="Radical_SAM"/>
    <property type="match status" value="1"/>
</dbReference>
<protein>
    <submittedName>
        <fullName evidence="1">Spore photoproduct lyase</fullName>
    </submittedName>
</protein>
<dbReference type="NCBIfam" id="TIGR04070">
    <property type="entry name" value="photo_TT_lyase"/>
    <property type="match status" value="1"/>
</dbReference>
<dbReference type="GO" id="GO:0051539">
    <property type="term" value="F:4 iron, 4 sulfur cluster binding"/>
    <property type="evidence" value="ECO:0007669"/>
    <property type="project" value="InterPro"/>
</dbReference>
<dbReference type="InterPro" id="IPR058240">
    <property type="entry name" value="rSAM_sf"/>
</dbReference>
<dbReference type="GO" id="GO:1904047">
    <property type="term" value="F:S-adenosyl-L-methionine binding"/>
    <property type="evidence" value="ECO:0007669"/>
    <property type="project" value="InterPro"/>
</dbReference>
<evidence type="ECO:0000313" key="1">
    <source>
        <dbReference type="EMBL" id="KZS46528.1"/>
    </source>
</evidence>
<dbReference type="SFLD" id="SFLDG01079">
    <property type="entry name" value="spore_photoproduct_lyase_like"/>
    <property type="match status" value="1"/>
</dbReference>
<dbReference type="AlphaFoldDB" id="A0A163JDK8"/>
<keyword evidence="1" id="KW-0456">Lyase</keyword>
<keyword evidence="2" id="KW-1185">Reference proteome</keyword>
<dbReference type="Pfam" id="PF20903">
    <property type="entry name" value="SPL"/>
    <property type="match status" value="1"/>
</dbReference>
<dbReference type="PANTHER" id="PTHR37822:SF2">
    <property type="entry name" value="SPORE PHOTOPRODUCT LYASE"/>
    <property type="match status" value="1"/>
</dbReference>
<dbReference type="InterPro" id="IPR034560">
    <property type="entry name" value="SPL_Bacilli"/>
</dbReference>
<dbReference type="InterPro" id="IPR023897">
    <property type="entry name" value="SPL_firmicutes"/>
</dbReference>
<dbReference type="EMBL" id="LWMH01000001">
    <property type="protein sequence ID" value="KZS46528.1"/>
    <property type="molecule type" value="Genomic_DNA"/>
</dbReference>
<dbReference type="InterPro" id="IPR007197">
    <property type="entry name" value="rSAM"/>
</dbReference>
<evidence type="ECO:0000313" key="2">
    <source>
        <dbReference type="Proteomes" id="UP000076796"/>
    </source>
</evidence>
<dbReference type="Proteomes" id="UP000076796">
    <property type="component" value="Unassembled WGS sequence"/>
</dbReference>
<dbReference type="GO" id="GO:0042601">
    <property type="term" value="C:endospore-forming forespore"/>
    <property type="evidence" value="ECO:0007669"/>
    <property type="project" value="InterPro"/>
</dbReference>